<dbReference type="Gene3D" id="2.40.30.10">
    <property type="entry name" value="Translation factors"/>
    <property type="match status" value="2"/>
</dbReference>
<evidence type="ECO:0000256" key="1">
    <source>
        <dbReference type="ARBA" id="ARBA00007249"/>
    </source>
</evidence>
<dbReference type="OrthoDB" id="248233at2759"/>
<dbReference type="Proteomes" id="UP000887229">
    <property type="component" value="Unassembled WGS sequence"/>
</dbReference>
<dbReference type="GO" id="GO:0003746">
    <property type="term" value="F:translation elongation factor activity"/>
    <property type="evidence" value="ECO:0007669"/>
    <property type="project" value="TreeGrafter"/>
</dbReference>
<evidence type="ECO:0000256" key="2">
    <source>
        <dbReference type="ARBA" id="ARBA00022741"/>
    </source>
</evidence>
<proteinExistence type="inferred from homology"/>
<dbReference type="PANTHER" id="PTHR43721">
    <property type="entry name" value="ELONGATION FACTOR TU-RELATED"/>
    <property type="match status" value="1"/>
</dbReference>
<comment type="similarity">
    <text evidence="1">Belongs to the TRAFAC class translation factor GTPase superfamily. Classic translation factor GTPase family. EF-Tu/EF-1A subfamily.</text>
</comment>
<sequence>MSNKEKYQPKDSKRKGETALSAFAEYVEEQQSIRYPTKGPTKASAGTAHDAEDPEHHEELDELFETLDLEDSAPRIPLKQLLLATDDASIQKLEKVVVERLEEGFGEAVFELGFEDSGESMDLTTAEWNVAYNRLDETAHRIRANCQLLMTKHVGGDVEAPSVAENPGKTKGCSGKVLVRQQPGVIEDVIETRIAVVGNVDAGKSSMLGVLVKGDLDDGRGKARVNLFRHKHEIESGRTSSVGMEIMGFDSKGNIITSDIPGRKLSWEEIGKRSAKVITFTDLAGHEKYLRTTVFGLLSSSPNYCLLMVAANNGLVGMSKEHLGIALALNVPVMVVVTKIDICPPNILEETISQINKIMKSPGARKIPTFIKNREECINTATQFVSQRICPVFLVSNVTGENLDLVRTFLNILPHHGRYNSDAPFEFQVNDVFSVPFTGTVVSGIVRSGVAHEGDNILIGPDSLGTFLTTAIRSIERKRIRVPAVSAGQSASFALKRVKRKEVRKGMVVLPKTEGQPAPKVHREFIAEVLILSHATTIKTRYQAMLHVGPVQQTCAIIDIDRELIRTGDRATVAFRFVQRPEYLVPGDRLLFREGRTKGLGIVKQVGYDPSKPLRGKPGETGGGGEPSGGGRAVEVGA</sequence>
<dbReference type="AlphaFoldDB" id="A0A9P8CN66"/>
<dbReference type="PROSITE" id="PS51722">
    <property type="entry name" value="G_TR_2"/>
    <property type="match status" value="1"/>
</dbReference>
<feature type="region of interest" description="Disordered" evidence="4">
    <location>
        <begin position="1"/>
        <end position="59"/>
    </location>
</feature>
<feature type="domain" description="Tr-type G" evidence="5">
    <location>
        <begin position="189"/>
        <end position="422"/>
    </location>
</feature>
<accession>A0A9P8CN66</accession>
<name>A0A9P8CN66_9HYPO</name>
<dbReference type="InterPro" id="IPR000795">
    <property type="entry name" value="T_Tr_GTP-bd_dom"/>
</dbReference>
<keyword evidence="7" id="KW-1185">Reference proteome</keyword>
<dbReference type="InterPro" id="IPR009000">
    <property type="entry name" value="Transl_B-barrel_sf"/>
</dbReference>
<dbReference type="Pfam" id="PF03144">
    <property type="entry name" value="GTP_EFTU_D2"/>
    <property type="match status" value="1"/>
</dbReference>
<dbReference type="GO" id="GO:0003924">
    <property type="term" value="F:GTPase activity"/>
    <property type="evidence" value="ECO:0007669"/>
    <property type="project" value="InterPro"/>
</dbReference>
<dbReference type="InterPro" id="IPR027417">
    <property type="entry name" value="P-loop_NTPase"/>
</dbReference>
<dbReference type="RefSeq" id="XP_046116761.1">
    <property type="nucleotide sequence ID" value="XM_046257984.1"/>
</dbReference>
<protein>
    <submittedName>
        <fullName evidence="6">GTP-binding protein 1</fullName>
    </submittedName>
</protein>
<dbReference type="InterPro" id="IPR035531">
    <property type="entry name" value="GTPBP1-like"/>
</dbReference>
<evidence type="ECO:0000313" key="7">
    <source>
        <dbReference type="Proteomes" id="UP000887229"/>
    </source>
</evidence>
<gene>
    <name evidence="6" type="ORF">F5Z01DRAFT_187562</name>
</gene>
<evidence type="ECO:0000256" key="4">
    <source>
        <dbReference type="SAM" id="MobiDB-lite"/>
    </source>
</evidence>
<comment type="caution">
    <text evidence="6">The sequence shown here is derived from an EMBL/GenBank/DDBJ whole genome shotgun (WGS) entry which is preliminary data.</text>
</comment>
<dbReference type="SUPFAM" id="SSF50447">
    <property type="entry name" value="Translation proteins"/>
    <property type="match status" value="1"/>
</dbReference>
<dbReference type="GeneID" id="70288887"/>
<feature type="compositionally biased region" description="Gly residues" evidence="4">
    <location>
        <begin position="619"/>
        <end position="632"/>
    </location>
</feature>
<dbReference type="PANTHER" id="PTHR43721:SF9">
    <property type="entry name" value="GTP-BINDING PROTEIN 1"/>
    <property type="match status" value="1"/>
</dbReference>
<dbReference type="CDD" id="cd03708">
    <property type="entry name" value="GTPBP_III"/>
    <property type="match status" value="1"/>
</dbReference>
<organism evidence="6 7">
    <name type="scientific">Emericellopsis atlantica</name>
    <dbReference type="NCBI Taxonomy" id="2614577"/>
    <lineage>
        <taxon>Eukaryota</taxon>
        <taxon>Fungi</taxon>
        <taxon>Dikarya</taxon>
        <taxon>Ascomycota</taxon>
        <taxon>Pezizomycotina</taxon>
        <taxon>Sordariomycetes</taxon>
        <taxon>Hypocreomycetidae</taxon>
        <taxon>Hypocreales</taxon>
        <taxon>Bionectriaceae</taxon>
        <taxon>Emericellopsis</taxon>
    </lineage>
</organism>
<evidence type="ECO:0000259" key="5">
    <source>
        <dbReference type="PROSITE" id="PS51722"/>
    </source>
</evidence>
<dbReference type="InterPro" id="IPR009001">
    <property type="entry name" value="Transl_elong_EF1A/Init_IF2_C"/>
</dbReference>
<dbReference type="EMBL" id="MU251260">
    <property type="protein sequence ID" value="KAG9252837.1"/>
    <property type="molecule type" value="Genomic_DNA"/>
</dbReference>
<keyword evidence="2" id="KW-0547">Nucleotide-binding</keyword>
<dbReference type="Pfam" id="PF00009">
    <property type="entry name" value="GTP_EFTU"/>
    <property type="match status" value="1"/>
</dbReference>
<dbReference type="GO" id="GO:0005525">
    <property type="term" value="F:GTP binding"/>
    <property type="evidence" value="ECO:0007669"/>
    <property type="project" value="UniProtKB-KW"/>
</dbReference>
<reference evidence="6" key="1">
    <citation type="journal article" date="2021" name="IMA Fungus">
        <title>Genomic characterization of three marine fungi, including Emericellopsis atlantica sp. nov. with signatures of a generalist lifestyle and marine biomass degradation.</title>
        <authorList>
            <person name="Hagestad O.C."/>
            <person name="Hou L."/>
            <person name="Andersen J.H."/>
            <person name="Hansen E.H."/>
            <person name="Altermark B."/>
            <person name="Li C."/>
            <person name="Kuhnert E."/>
            <person name="Cox R.J."/>
            <person name="Crous P.W."/>
            <person name="Spatafora J.W."/>
            <person name="Lail K."/>
            <person name="Amirebrahimi M."/>
            <person name="Lipzen A."/>
            <person name="Pangilinan J."/>
            <person name="Andreopoulos W."/>
            <person name="Hayes R.D."/>
            <person name="Ng V."/>
            <person name="Grigoriev I.V."/>
            <person name="Jackson S.A."/>
            <person name="Sutton T.D.S."/>
            <person name="Dobson A.D.W."/>
            <person name="Rama T."/>
        </authorList>
    </citation>
    <scope>NUCLEOTIDE SEQUENCE</scope>
    <source>
        <strain evidence="6">TS7</strain>
    </source>
</reference>
<feature type="compositionally biased region" description="Basic and acidic residues" evidence="4">
    <location>
        <begin position="49"/>
        <end position="59"/>
    </location>
</feature>
<dbReference type="CDD" id="cd04165">
    <property type="entry name" value="GTPBP1_like"/>
    <property type="match status" value="1"/>
</dbReference>
<evidence type="ECO:0000313" key="6">
    <source>
        <dbReference type="EMBL" id="KAG9252837.1"/>
    </source>
</evidence>
<dbReference type="Gene3D" id="3.40.50.300">
    <property type="entry name" value="P-loop containing nucleotide triphosphate hydrolases"/>
    <property type="match status" value="1"/>
</dbReference>
<evidence type="ECO:0000256" key="3">
    <source>
        <dbReference type="ARBA" id="ARBA00023134"/>
    </source>
</evidence>
<dbReference type="SUPFAM" id="SSF52540">
    <property type="entry name" value="P-loop containing nucleoside triphosphate hydrolases"/>
    <property type="match status" value="1"/>
</dbReference>
<dbReference type="SUPFAM" id="SSF50465">
    <property type="entry name" value="EF-Tu/eEF-1alpha/eIF2-gamma C-terminal domain"/>
    <property type="match status" value="1"/>
</dbReference>
<dbReference type="InterPro" id="IPR004161">
    <property type="entry name" value="EFTu-like_2"/>
</dbReference>
<feature type="compositionally biased region" description="Basic and acidic residues" evidence="4">
    <location>
        <begin position="1"/>
        <end position="17"/>
    </location>
</feature>
<dbReference type="InterPro" id="IPR050055">
    <property type="entry name" value="EF-Tu_GTPase"/>
</dbReference>
<keyword evidence="3" id="KW-0342">GTP-binding</keyword>
<dbReference type="CDD" id="cd03694">
    <property type="entry name" value="GTPBP_II"/>
    <property type="match status" value="1"/>
</dbReference>
<dbReference type="FunFam" id="3.40.50.300:FF:000091">
    <property type="entry name" value="Probable GTP-binding protein 1"/>
    <property type="match status" value="1"/>
</dbReference>
<dbReference type="FunFam" id="2.40.30.10:FF:000014">
    <property type="entry name" value="Probable GTP-binding protein 1"/>
    <property type="match status" value="1"/>
</dbReference>
<feature type="region of interest" description="Disordered" evidence="4">
    <location>
        <begin position="609"/>
        <end position="638"/>
    </location>
</feature>